<evidence type="ECO:0008006" key="4">
    <source>
        <dbReference type="Google" id="ProtNLM"/>
    </source>
</evidence>
<reference evidence="2 3" key="1">
    <citation type="submission" date="2020-08" db="EMBL/GenBank/DDBJ databases">
        <title>Genomic Encyclopedia of Type Strains, Phase III (KMG-III): the genomes of soil and plant-associated and newly described type strains.</title>
        <authorList>
            <person name="Whitman W."/>
        </authorList>
    </citation>
    <scope>NUCLEOTIDE SEQUENCE [LARGE SCALE GENOMIC DNA]</scope>
    <source>
        <strain evidence="2 3">CECT 8571</strain>
    </source>
</reference>
<dbReference type="Proteomes" id="UP000559987">
    <property type="component" value="Unassembled WGS sequence"/>
</dbReference>
<protein>
    <recommendedName>
        <fullName evidence="4">SMODS and SLOG-associating 2TM effector domain-containing protein</fullName>
    </recommendedName>
</protein>
<dbReference type="EMBL" id="JACHXZ010000001">
    <property type="protein sequence ID" value="MBB3167171.1"/>
    <property type="molecule type" value="Genomic_DNA"/>
</dbReference>
<name>A0A839UK71_9GAMM</name>
<dbReference type="AlphaFoldDB" id="A0A839UK71"/>
<keyword evidence="1" id="KW-0812">Transmembrane</keyword>
<feature type="transmembrane region" description="Helical" evidence="1">
    <location>
        <begin position="43"/>
        <end position="62"/>
    </location>
</feature>
<feature type="transmembrane region" description="Helical" evidence="1">
    <location>
        <begin position="188"/>
        <end position="207"/>
    </location>
</feature>
<evidence type="ECO:0000313" key="3">
    <source>
        <dbReference type="Proteomes" id="UP000559987"/>
    </source>
</evidence>
<gene>
    <name evidence="2" type="ORF">FHS30_000347</name>
</gene>
<keyword evidence="3" id="KW-1185">Reference proteome</keyword>
<keyword evidence="1" id="KW-1133">Transmembrane helix</keyword>
<feature type="transmembrane region" description="Helical" evidence="1">
    <location>
        <begin position="74"/>
        <end position="94"/>
    </location>
</feature>
<accession>A0A839UK71</accession>
<comment type="caution">
    <text evidence="2">The sequence shown here is derived from an EMBL/GenBank/DDBJ whole genome shotgun (WGS) entry which is preliminary data.</text>
</comment>
<evidence type="ECO:0000256" key="1">
    <source>
        <dbReference type="SAM" id="Phobius"/>
    </source>
</evidence>
<evidence type="ECO:0000313" key="2">
    <source>
        <dbReference type="EMBL" id="MBB3167171.1"/>
    </source>
</evidence>
<dbReference type="RefSeq" id="WP_183907667.1">
    <property type="nucleotide sequence ID" value="NZ_JACHXZ010000001.1"/>
</dbReference>
<proteinExistence type="predicted"/>
<keyword evidence="1" id="KW-0472">Membrane</keyword>
<organism evidence="2 3">
    <name type="scientific">Simiduia aestuariiviva</name>
    <dbReference type="NCBI Taxonomy" id="1510459"/>
    <lineage>
        <taxon>Bacteria</taxon>
        <taxon>Pseudomonadati</taxon>
        <taxon>Pseudomonadota</taxon>
        <taxon>Gammaproteobacteria</taxon>
        <taxon>Cellvibrionales</taxon>
        <taxon>Cellvibrionaceae</taxon>
        <taxon>Simiduia</taxon>
    </lineage>
</organism>
<sequence>METDKRTEPLREWNRLARENTENAIVSSMFNATLRTTFSISEFSNWVLVATAAVASFLLVNANDLMDFVGKEGIIAGGYILSLSCIFGLFSRVIGLRCKMAIELHDAIRHTFIEHLERYEAEEEKIQEGASFWGINLEAGIRFDRILKEFLAPFPWFVKYFATKHIEKNSENPQIAYLTQLKNLRTQAYATIIQAGLFIYFFVQVFSSASKL</sequence>